<evidence type="ECO:0000313" key="4">
    <source>
        <dbReference type="EMBL" id="TWU40847.1"/>
    </source>
</evidence>
<gene>
    <name evidence="4" type="primary">porB</name>
    <name evidence="4" type="ORF">Poly41_16820</name>
</gene>
<keyword evidence="2" id="KW-0732">Signal</keyword>
<name>A0A5C6DYE3_9BACT</name>
<dbReference type="RefSeq" id="WP_146525380.1">
    <property type="nucleotide sequence ID" value="NZ_SJPV01000002.1"/>
</dbReference>
<keyword evidence="5" id="KW-1185">Reference proteome</keyword>
<feature type="signal peptide" evidence="2">
    <location>
        <begin position="1"/>
        <end position="22"/>
    </location>
</feature>
<dbReference type="EC" id="3.2.1.178" evidence="4"/>
<dbReference type="InterPro" id="IPR050546">
    <property type="entry name" value="Glycosyl_Hydrlase_16"/>
</dbReference>
<dbReference type="OrthoDB" id="9809583at2"/>
<dbReference type="CDD" id="cd08023">
    <property type="entry name" value="GH16_laminarinase_like"/>
    <property type="match status" value="1"/>
</dbReference>
<dbReference type="Proteomes" id="UP000319143">
    <property type="component" value="Unassembled WGS sequence"/>
</dbReference>
<feature type="chain" id="PRO_5022692276" evidence="2">
    <location>
        <begin position="23"/>
        <end position="259"/>
    </location>
</feature>
<dbReference type="Pfam" id="PF00722">
    <property type="entry name" value="Glyco_hydro_16"/>
    <property type="match status" value="1"/>
</dbReference>
<protein>
    <submittedName>
        <fullName evidence="4">Beta-porphyranase B</fullName>
        <ecNumber evidence="4">3.2.1.178</ecNumber>
    </submittedName>
</protein>
<evidence type="ECO:0000313" key="5">
    <source>
        <dbReference type="Proteomes" id="UP000319143"/>
    </source>
</evidence>
<dbReference type="PANTHER" id="PTHR10963:SF55">
    <property type="entry name" value="GLYCOSIDE HYDROLASE FAMILY 16 PROTEIN"/>
    <property type="match status" value="1"/>
</dbReference>
<organism evidence="4 5">
    <name type="scientific">Novipirellula artificiosorum</name>
    <dbReference type="NCBI Taxonomy" id="2528016"/>
    <lineage>
        <taxon>Bacteria</taxon>
        <taxon>Pseudomonadati</taxon>
        <taxon>Planctomycetota</taxon>
        <taxon>Planctomycetia</taxon>
        <taxon>Pirellulales</taxon>
        <taxon>Pirellulaceae</taxon>
        <taxon>Novipirellula</taxon>
    </lineage>
</organism>
<dbReference type="Gene3D" id="2.60.120.200">
    <property type="match status" value="1"/>
</dbReference>
<evidence type="ECO:0000256" key="1">
    <source>
        <dbReference type="ARBA" id="ARBA00006865"/>
    </source>
</evidence>
<dbReference type="InterPro" id="IPR000757">
    <property type="entry name" value="Beta-glucanase-like"/>
</dbReference>
<evidence type="ECO:0000256" key="2">
    <source>
        <dbReference type="SAM" id="SignalP"/>
    </source>
</evidence>
<keyword evidence="4" id="KW-0326">Glycosidase</keyword>
<dbReference type="EMBL" id="SJPV01000002">
    <property type="protein sequence ID" value="TWU40847.1"/>
    <property type="molecule type" value="Genomic_DNA"/>
</dbReference>
<proteinExistence type="inferred from homology"/>
<dbReference type="PANTHER" id="PTHR10963">
    <property type="entry name" value="GLYCOSYL HYDROLASE-RELATED"/>
    <property type="match status" value="1"/>
</dbReference>
<keyword evidence="4" id="KW-0378">Hydrolase</keyword>
<dbReference type="InterPro" id="IPR013320">
    <property type="entry name" value="ConA-like_dom_sf"/>
</dbReference>
<reference evidence="4 5" key="1">
    <citation type="submission" date="2019-02" db="EMBL/GenBank/DDBJ databases">
        <title>Deep-cultivation of Planctomycetes and their phenomic and genomic characterization uncovers novel biology.</title>
        <authorList>
            <person name="Wiegand S."/>
            <person name="Jogler M."/>
            <person name="Boedeker C."/>
            <person name="Pinto D."/>
            <person name="Vollmers J."/>
            <person name="Rivas-Marin E."/>
            <person name="Kohn T."/>
            <person name="Peeters S.H."/>
            <person name="Heuer A."/>
            <person name="Rast P."/>
            <person name="Oberbeckmann S."/>
            <person name="Bunk B."/>
            <person name="Jeske O."/>
            <person name="Meyerdierks A."/>
            <person name="Storesund J.E."/>
            <person name="Kallscheuer N."/>
            <person name="Luecker S."/>
            <person name="Lage O.M."/>
            <person name="Pohl T."/>
            <person name="Merkel B.J."/>
            <person name="Hornburger P."/>
            <person name="Mueller R.-W."/>
            <person name="Bruemmer F."/>
            <person name="Labrenz M."/>
            <person name="Spormann A.M."/>
            <person name="Op Den Camp H."/>
            <person name="Overmann J."/>
            <person name="Amann R."/>
            <person name="Jetten M.S.M."/>
            <person name="Mascher T."/>
            <person name="Medema M.H."/>
            <person name="Devos D.P."/>
            <person name="Kaster A.-K."/>
            <person name="Ovreas L."/>
            <person name="Rohde M."/>
            <person name="Galperin M.Y."/>
            <person name="Jogler C."/>
        </authorList>
    </citation>
    <scope>NUCLEOTIDE SEQUENCE [LARGE SCALE GENOMIC DNA]</scope>
    <source>
        <strain evidence="4 5">Poly41</strain>
    </source>
</reference>
<feature type="domain" description="GH16" evidence="3">
    <location>
        <begin position="24"/>
        <end position="259"/>
    </location>
</feature>
<comment type="caution">
    <text evidence="4">The sequence shown here is derived from an EMBL/GenBank/DDBJ whole genome shotgun (WGS) entry which is preliminary data.</text>
</comment>
<dbReference type="GO" id="GO:0004553">
    <property type="term" value="F:hydrolase activity, hydrolyzing O-glycosyl compounds"/>
    <property type="evidence" value="ECO:0007669"/>
    <property type="project" value="InterPro"/>
</dbReference>
<dbReference type="SUPFAM" id="SSF49899">
    <property type="entry name" value="Concanavalin A-like lectins/glucanases"/>
    <property type="match status" value="1"/>
</dbReference>
<accession>A0A5C6DYE3</accession>
<sequence precursor="true">MKTMINQAMLSLLLTTILVVVAAAAESSEPLPQAPEGEMFKLVWQDEFDGEKLDETKWEVPQNKRRDGWWSRKAVSVNDGHLSISTLKDGDRYLDACVRTRGRFEHAHGYYVARIKLQEKPGHWSAFWLYNSGVNKIGDQGRDGTEIDIMEKPWLDDRVTQNLHWDGYGEHHQSKGTTVTIPGVMEGWHTFALLWTPEEYVFYVDGKETWRTDAGGVCQVPLYIKLSDEIGDWAGDIKEVELPDRFLVDYVRVYDLVKK</sequence>
<comment type="similarity">
    <text evidence="1">Belongs to the glycosyl hydrolase 16 family.</text>
</comment>
<dbReference type="GO" id="GO:0005975">
    <property type="term" value="P:carbohydrate metabolic process"/>
    <property type="evidence" value="ECO:0007669"/>
    <property type="project" value="InterPro"/>
</dbReference>
<dbReference type="PROSITE" id="PS51762">
    <property type="entry name" value="GH16_2"/>
    <property type="match status" value="1"/>
</dbReference>
<dbReference type="AlphaFoldDB" id="A0A5C6DYE3"/>
<evidence type="ECO:0000259" key="3">
    <source>
        <dbReference type="PROSITE" id="PS51762"/>
    </source>
</evidence>